<evidence type="ECO:0000259" key="1">
    <source>
        <dbReference type="Pfam" id="PF00535"/>
    </source>
</evidence>
<dbReference type="Gene3D" id="3.90.550.10">
    <property type="entry name" value="Spore Coat Polysaccharide Biosynthesis Protein SpsA, Chain A"/>
    <property type="match status" value="1"/>
</dbReference>
<protein>
    <submittedName>
        <fullName evidence="2">Glycosyl transferase</fullName>
    </submittedName>
</protein>
<keyword evidence="3" id="KW-1185">Reference proteome</keyword>
<name>A0A2S9IG62_9GAMM</name>
<dbReference type="AlphaFoldDB" id="A0A2S9IG62"/>
<proteinExistence type="predicted"/>
<evidence type="ECO:0000313" key="2">
    <source>
        <dbReference type="EMBL" id="PRD16792.1"/>
    </source>
</evidence>
<dbReference type="Proteomes" id="UP000239181">
    <property type="component" value="Unassembled WGS sequence"/>
</dbReference>
<gene>
    <name evidence="2" type="ORF">CQW29_03765</name>
</gene>
<dbReference type="PANTHER" id="PTHR22916:SF3">
    <property type="entry name" value="UDP-GLCNAC:BETAGAL BETA-1,3-N-ACETYLGLUCOSAMINYLTRANSFERASE-LIKE PROTEIN 1"/>
    <property type="match status" value="1"/>
</dbReference>
<reference evidence="2 3" key="1">
    <citation type="submission" date="2017-10" db="EMBL/GenBank/DDBJ databases">
        <title>Draft genome of two endophytic bacteria isolated from 'guarana' Paullinia cupana (Mart.) Ducke.</title>
        <authorList>
            <person name="Siqueira K.A."/>
            <person name="Liotti R.G."/>
            <person name="Mendes T.A."/>
            <person name="Soares M.A."/>
        </authorList>
    </citation>
    <scope>NUCLEOTIDE SEQUENCE [LARGE SCALE GENOMIC DNA]</scope>
    <source>
        <strain evidence="2 3">342</strain>
    </source>
</reference>
<dbReference type="InterPro" id="IPR001173">
    <property type="entry name" value="Glyco_trans_2-like"/>
</dbReference>
<accession>A0A2S9IG62</accession>
<dbReference type="GO" id="GO:0016758">
    <property type="term" value="F:hexosyltransferase activity"/>
    <property type="evidence" value="ECO:0007669"/>
    <property type="project" value="UniProtKB-ARBA"/>
</dbReference>
<dbReference type="RefSeq" id="WP_105591372.1">
    <property type="nucleotide sequence ID" value="NZ_PDET01000002.1"/>
</dbReference>
<dbReference type="InterPro" id="IPR029044">
    <property type="entry name" value="Nucleotide-diphossugar_trans"/>
</dbReference>
<evidence type="ECO:0000313" key="3">
    <source>
        <dbReference type="Proteomes" id="UP000239181"/>
    </source>
</evidence>
<dbReference type="CDD" id="cd00761">
    <property type="entry name" value="Glyco_tranf_GTA_type"/>
    <property type="match status" value="1"/>
</dbReference>
<dbReference type="Pfam" id="PF00535">
    <property type="entry name" value="Glycos_transf_2"/>
    <property type="match status" value="1"/>
</dbReference>
<feature type="domain" description="Glycosyltransferase 2-like" evidence="1">
    <location>
        <begin position="6"/>
        <end position="105"/>
    </location>
</feature>
<dbReference type="EMBL" id="PDET01000002">
    <property type="protein sequence ID" value="PRD16792.1"/>
    <property type="molecule type" value="Genomic_DNA"/>
</dbReference>
<dbReference type="SUPFAM" id="SSF53448">
    <property type="entry name" value="Nucleotide-diphospho-sugar transferases"/>
    <property type="match status" value="1"/>
</dbReference>
<dbReference type="OrthoDB" id="9801954at2"/>
<keyword evidence="2" id="KW-0808">Transferase</keyword>
<dbReference type="PANTHER" id="PTHR22916">
    <property type="entry name" value="GLYCOSYLTRANSFERASE"/>
    <property type="match status" value="1"/>
</dbReference>
<sequence>MTKTVSVYIPTHNRPEMLDRALKSLLAQSYKDIQVLVCNDGSSKSYAHVVDKYNSLFNDFVYFENESPKGACFARNRLINAADGEYITGLDDDDEFLPTRIEDFVISEHLDNHAFLCAGHLTKTSRGVFKQTIQEGVITLSQLLSKNLVGNQVFTETKKLRESGGFDEKMPAWQDYDAWVMLTKRCGDGYKINKHNYRWNIDHEENRISNSTKAKLGYELFISKHSDILSKENLNHLYVQDIINRNDKFLISDVIGHFSLDSFPAIVKYQIKKMFPGLKEKIYKI</sequence>
<organism evidence="2 3">
    <name type="scientific">Pantoea coffeiphila</name>
    <dbReference type="NCBI Taxonomy" id="1465635"/>
    <lineage>
        <taxon>Bacteria</taxon>
        <taxon>Pseudomonadati</taxon>
        <taxon>Pseudomonadota</taxon>
        <taxon>Gammaproteobacteria</taxon>
        <taxon>Enterobacterales</taxon>
        <taxon>Erwiniaceae</taxon>
        <taxon>Pantoea</taxon>
    </lineage>
</organism>
<comment type="caution">
    <text evidence="2">The sequence shown here is derived from an EMBL/GenBank/DDBJ whole genome shotgun (WGS) entry which is preliminary data.</text>
</comment>